<sequence length="609" mass="67813">MAMCLRKVPEYIGELEYWEQHDAEEKGTKSMLQVSEVSSQVYEAVEDMLPSGRGCPQLRTIVREHGMKVIRNAVLEGVLDDHFSLLLVALCFKTKAFMEAEGLLEVILDRTYPKPKSVDSTFDEARSLAPLKTLRDLAQESGRSQFPLRQLSKLLELQKLPLEWLSTKQFASIWSGMVKTLSGDGVCNDTVSCTAHMITLLFSQAKSSAFISRPDKDDLKTLSQQTLISAVSAMTSIGLLRQEVGVKAARYPVQSTASVVAMRIRYIIEACVYKMKRTRKPGWIPTVLNLSAYLLNTTQNGSTLGIRELWHRVLQECTRRDAKRYYEAATAFLSSLARCCGQGAPEPSHHYLTKFCDQLDSTASVEGGKSRQIRADCAFLLAERTNDMRDLVFAESFNVAMESLESVSDTPNKRSSTSGTTGFRWDGDISEWVTKTPAPRPRRPLIEERSPTSVFQTCADETASDSGVSGVEASSAKPCDSDEKIPRRRTRSSATRANRCTQPQGSALGPSTRKRDTTEAGLLSQQLSEHDAEEEQEEEEEDGANSRPRSYHHYRARGQENRASLKSVASGEKRRRVGDATISKPRRAMLRTITNNTCHADLSDDELGL</sequence>
<dbReference type="EMBL" id="JAPEVB010000003">
    <property type="protein sequence ID" value="KAJ4391770.1"/>
    <property type="molecule type" value="Genomic_DNA"/>
</dbReference>
<evidence type="ECO:0000256" key="1">
    <source>
        <dbReference type="SAM" id="MobiDB-lite"/>
    </source>
</evidence>
<comment type="caution">
    <text evidence="2">The sequence shown here is derived from an EMBL/GenBank/DDBJ whole genome shotgun (WGS) entry which is preliminary data.</text>
</comment>
<evidence type="ECO:0000313" key="3">
    <source>
        <dbReference type="Proteomes" id="UP001140453"/>
    </source>
</evidence>
<accession>A0A9W8YUI8</accession>
<dbReference type="OrthoDB" id="4159838at2759"/>
<name>A0A9W8YUI8_9PEZI</name>
<reference evidence="2" key="1">
    <citation type="submission" date="2022-10" db="EMBL/GenBank/DDBJ databases">
        <title>Tapping the CABI collections for fungal endophytes: first genome assemblies for Collariella, Neodidymelliopsis, Ascochyta clinopodiicola, Didymella pomorum, Didymosphaeria variabile, Neocosmospora piperis and Neocucurbitaria cava.</title>
        <authorList>
            <person name="Hill R."/>
        </authorList>
    </citation>
    <scope>NUCLEOTIDE SEQUENCE</scope>
    <source>
        <strain evidence="2">IMI 355082</strain>
    </source>
</reference>
<feature type="compositionally biased region" description="Acidic residues" evidence="1">
    <location>
        <begin position="531"/>
        <end position="543"/>
    </location>
</feature>
<evidence type="ECO:0000313" key="2">
    <source>
        <dbReference type="EMBL" id="KAJ4391770.1"/>
    </source>
</evidence>
<dbReference type="Proteomes" id="UP001140453">
    <property type="component" value="Unassembled WGS sequence"/>
</dbReference>
<feature type="region of interest" description="Disordered" evidence="1">
    <location>
        <begin position="404"/>
        <end position="581"/>
    </location>
</feature>
<feature type="compositionally biased region" description="Polar residues" evidence="1">
    <location>
        <begin position="405"/>
        <end position="421"/>
    </location>
</feature>
<organism evidence="2 3">
    <name type="scientific">Gnomoniopsis smithogilvyi</name>
    <dbReference type="NCBI Taxonomy" id="1191159"/>
    <lineage>
        <taxon>Eukaryota</taxon>
        <taxon>Fungi</taxon>
        <taxon>Dikarya</taxon>
        <taxon>Ascomycota</taxon>
        <taxon>Pezizomycotina</taxon>
        <taxon>Sordariomycetes</taxon>
        <taxon>Sordariomycetidae</taxon>
        <taxon>Diaporthales</taxon>
        <taxon>Gnomoniaceae</taxon>
        <taxon>Gnomoniopsis</taxon>
    </lineage>
</organism>
<proteinExistence type="predicted"/>
<dbReference type="AlphaFoldDB" id="A0A9W8YUI8"/>
<protein>
    <submittedName>
        <fullName evidence="2">Uncharacterized protein</fullName>
    </submittedName>
</protein>
<gene>
    <name evidence="2" type="ORF">N0V93_005390</name>
</gene>
<keyword evidence="3" id="KW-1185">Reference proteome</keyword>